<name>A0A4R5VU42_9BACI</name>
<dbReference type="GO" id="GO:0016987">
    <property type="term" value="F:sigma factor activity"/>
    <property type="evidence" value="ECO:0007669"/>
    <property type="project" value="UniProtKB-KW"/>
</dbReference>
<dbReference type="InterPro" id="IPR013324">
    <property type="entry name" value="RNA_pol_sigma_r3/r4-like"/>
</dbReference>
<evidence type="ECO:0000256" key="4">
    <source>
        <dbReference type="ARBA" id="ARBA00023125"/>
    </source>
</evidence>
<protein>
    <submittedName>
        <fullName evidence="8">Sigma-70 family RNA polymerase sigma factor</fullName>
    </submittedName>
</protein>
<proteinExistence type="inferred from homology"/>
<evidence type="ECO:0000259" key="7">
    <source>
        <dbReference type="Pfam" id="PF08281"/>
    </source>
</evidence>
<keyword evidence="3" id="KW-0731">Sigma factor</keyword>
<evidence type="ECO:0000313" key="8">
    <source>
        <dbReference type="EMBL" id="TDK62143.1"/>
    </source>
</evidence>
<feature type="domain" description="RNA polymerase sigma factor 70 region 4 type 2" evidence="7">
    <location>
        <begin position="110"/>
        <end position="154"/>
    </location>
</feature>
<comment type="similarity">
    <text evidence="1">Belongs to the sigma-70 factor family. ECF subfamily.</text>
</comment>
<reference evidence="8 9" key="1">
    <citation type="submission" date="2019-03" db="EMBL/GenBank/DDBJ databases">
        <title>Bacillus niacini sp. nov. a Nicotinate-Metabolizing Mesophile Isolated from Soil.</title>
        <authorList>
            <person name="Zhang G."/>
        </authorList>
    </citation>
    <scope>NUCLEOTIDE SEQUENCE [LARGE SCALE GENOMIC DNA]</scope>
    <source>
        <strain evidence="8 9">WN066</strain>
    </source>
</reference>
<dbReference type="PANTHER" id="PTHR43133:SF8">
    <property type="entry name" value="RNA POLYMERASE SIGMA FACTOR HI_1459-RELATED"/>
    <property type="match status" value="1"/>
</dbReference>
<dbReference type="NCBIfam" id="TIGR02937">
    <property type="entry name" value="sigma70-ECF"/>
    <property type="match status" value="1"/>
</dbReference>
<sequence>MESFEELVVQYSPMIHKIIHTLHIYKNWDEFYQHGLIALWEASNRFEPEKGNFTSYAYNYIRGFLLLELTKAHKYEENCVCPKEEFWETAEGIFIDYPLETETILSVCTTLTPNQRKWVLYTALHDLSIKEIAIKENVSMSAVKSWRAGAREKLRERIAE</sequence>
<dbReference type="InterPro" id="IPR007627">
    <property type="entry name" value="RNA_pol_sigma70_r2"/>
</dbReference>
<dbReference type="SUPFAM" id="SSF88659">
    <property type="entry name" value="Sigma3 and sigma4 domains of RNA polymerase sigma factors"/>
    <property type="match status" value="1"/>
</dbReference>
<dbReference type="InterPro" id="IPR014284">
    <property type="entry name" value="RNA_pol_sigma-70_dom"/>
</dbReference>
<dbReference type="Proteomes" id="UP000295132">
    <property type="component" value="Unassembled WGS sequence"/>
</dbReference>
<keyword evidence="4" id="KW-0238">DNA-binding</keyword>
<keyword evidence="5" id="KW-0804">Transcription</keyword>
<dbReference type="GO" id="GO:0003677">
    <property type="term" value="F:DNA binding"/>
    <property type="evidence" value="ECO:0007669"/>
    <property type="project" value="UniProtKB-KW"/>
</dbReference>
<organism evidence="8 9">
    <name type="scientific">Bacillus salipaludis</name>
    <dbReference type="NCBI Taxonomy" id="2547811"/>
    <lineage>
        <taxon>Bacteria</taxon>
        <taxon>Bacillati</taxon>
        <taxon>Bacillota</taxon>
        <taxon>Bacilli</taxon>
        <taxon>Bacillales</taxon>
        <taxon>Bacillaceae</taxon>
        <taxon>Bacillus</taxon>
    </lineage>
</organism>
<dbReference type="InterPro" id="IPR036388">
    <property type="entry name" value="WH-like_DNA-bd_sf"/>
</dbReference>
<evidence type="ECO:0000256" key="5">
    <source>
        <dbReference type="ARBA" id="ARBA00023163"/>
    </source>
</evidence>
<comment type="caution">
    <text evidence="8">The sequence shown here is derived from an EMBL/GenBank/DDBJ whole genome shotgun (WGS) entry which is preliminary data.</text>
</comment>
<dbReference type="InterPro" id="IPR039425">
    <property type="entry name" value="RNA_pol_sigma-70-like"/>
</dbReference>
<gene>
    <name evidence="8" type="ORF">E2K98_08740</name>
</gene>
<dbReference type="InterPro" id="IPR013249">
    <property type="entry name" value="RNA_pol_sigma70_r4_t2"/>
</dbReference>
<feature type="domain" description="RNA polymerase sigma-70 region 2" evidence="6">
    <location>
        <begin position="7"/>
        <end position="71"/>
    </location>
</feature>
<dbReference type="Gene3D" id="1.10.10.10">
    <property type="entry name" value="Winged helix-like DNA-binding domain superfamily/Winged helix DNA-binding domain"/>
    <property type="match status" value="1"/>
</dbReference>
<evidence type="ECO:0000259" key="6">
    <source>
        <dbReference type="Pfam" id="PF04542"/>
    </source>
</evidence>
<accession>A0A4R5VU42</accession>
<dbReference type="RefSeq" id="WP_133333873.1">
    <property type="nucleotide sequence ID" value="NZ_SMYO01000004.1"/>
</dbReference>
<dbReference type="AlphaFoldDB" id="A0A4R5VU42"/>
<dbReference type="InterPro" id="IPR013325">
    <property type="entry name" value="RNA_pol_sigma_r2"/>
</dbReference>
<evidence type="ECO:0000256" key="2">
    <source>
        <dbReference type="ARBA" id="ARBA00023015"/>
    </source>
</evidence>
<dbReference type="PANTHER" id="PTHR43133">
    <property type="entry name" value="RNA POLYMERASE ECF-TYPE SIGMA FACTO"/>
    <property type="match status" value="1"/>
</dbReference>
<evidence type="ECO:0000256" key="3">
    <source>
        <dbReference type="ARBA" id="ARBA00023082"/>
    </source>
</evidence>
<dbReference type="Gene3D" id="1.10.1740.10">
    <property type="match status" value="1"/>
</dbReference>
<dbReference type="SUPFAM" id="SSF88946">
    <property type="entry name" value="Sigma2 domain of RNA polymerase sigma factors"/>
    <property type="match status" value="1"/>
</dbReference>
<dbReference type="EMBL" id="SMYO01000004">
    <property type="protein sequence ID" value="TDK62143.1"/>
    <property type="molecule type" value="Genomic_DNA"/>
</dbReference>
<evidence type="ECO:0000313" key="9">
    <source>
        <dbReference type="Proteomes" id="UP000295132"/>
    </source>
</evidence>
<dbReference type="GO" id="GO:0006352">
    <property type="term" value="P:DNA-templated transcription initiation"/>
    <property type="evidence" value="ECO:0007669"/>
    <property type="project" value="InterPro"/>
</dbReference>
<keyword evidence="2" id="KW-0805">Transcription regulation</keyword>
<evidence type="ECO:0000256" key="1">
    <source>
        <dbReference type="ARBA" id="ARBA00010641"/>
    </source>
</evidence>
<dbReference type="Pfam" id="PF08281">
    <property type="entry name" value="Sigma70_r4_2"/>
    <property type="match status" value="1"/>
</dbReference>
<dbReference type="Pfam" id="PF04542">
    <property type="entry name" value="Sigma70_r2"/>
    <property type="match status" value="1"/>
</dbReference>